<dbReference type="EMBL" id="QJKB01000024">
    <property type="protein sequence ID" value="PXX34937.1"/>
    <property type="molecule type" value="Genomic_DNA"/>
</dbReference>
<gene>
    <name evidence="2" type="ORF">DFR42_12416</name>
</gene>
<sequence>MKSTLIFDITQAGYKSYFFPAQGLIFVVIGAGMIYFHLMRKRKKDLDSQQKKSRPGPWFLFAYFGFACLWTVFSFKSTYTDYSDLRSAFEQGQCKLVEGKVKNFLTGVKEKGRAEESFDIDDAHFSYSHRVVTAGFNTPVADGGPMKEGLHVRVHHCGRQIARLEIVGE</sequence>
<dbReference type="AlphaFoldDB" id="A0A318IN78"/>
<proteinExistence type="predicted"/>
<dbReference type="Proteomes" id="UP000247792">
    <property type="component" value="Unassembled WGS sequence"/>
</dbReference>
<keyword evidence="1" id="KW-0812">Transmembrane</keyword>
<accession>A0A318IN78</accession>
<keyword evidence="3" id="KW-1185">Reference proteome</keyword>
<protein>
    <submittedName>
        <fullName evidence="2">Uncharacterized protein</fullName>
    </submittedName>
</protein>
<reference evidence="2 3" key="1">
    <citation type="submission" date="2018-05" db="EMBL/GenBank/DDBJ databases">
        <title>Genomic Encyclopedia of Type Strains, Phase IV (KMG-IV): sequencing the most valuable type-strain genomes for metagenomic binning, comparative biology and taxonomic classification.</title>
        <authorList>
            <person name="Goeker M."/>
        </authorList>
    </citation>
    <scope>NUCLEOTIDE SEQUENCE [LARGE SCALE GENOMIC DNA]</scope>
    <source>
        <strain evidence="2 3">DSM 19792</strain>
    </source>
</reference>
<organism evidence="2 3">
    <name type="scientific">Undibacterium pigrum</name>
    <dbReference type="NCBI Taxonomy" id="401470"/>
    <lineage>
        <taxon>Bacteria</taxon>
        <taxon>Pseudomonadati</taxon>
        <taxon>Pseudomonadota</taxon>
        <taxon>Betaproteobacteria</taxon>
        <taxon>Burkholderiales</taxon>
        <taxon>Oxalobacteraceae</taxon>
        <taxon>Undibacterium</taxon>
    </lineage>
</organism>
<keyword evidence="1" id="KW-0472">Membrane</keyword>
<dbReference type="OrthoDB" id="9157358at2"/>
<name>A0A318IN78_9BURK</name>
<evidence type="ECO:0000313" key="2">
    <source>
        <dbReference type="EMBL" id="PXX34937.1"/>
    </source>
</evidence>
<feature type="transmembrane region" description="Helical" evidence="1">
    <location>
        <begin position="17"/>
        <end position="38"/>
    </location>
</feature>
<evidence type="ECO:0000313" key="3">
    <source>
        <dbReference type="Proteomes" id="UP000247792"/>
    </source>
</evidence>
<keyword evidence="1" id="KW-1133">Transmembrane helix</keyword>
<comment type="caution">
    <text evidence="2">The sequence shown here is derived from an EMBL/GenBank/DDBJ whole genome shotgun (WGS) entry which is preliminary data.</text>
</comment>
<dbReference type="RefSeq" id="WP_110258401.1">
    <property type="nucleotide sequence ID" value="NZ_QJKB01000024.1"/>
</dbReference>
<feature type="transmembrane region" description="Helical" evidence="1">
    <location>
        <begin position="58"/>
        <end position="75"/>
    </location>
</feature>
<evidence type="ECO:0000256" key="1">
    <source>
        <dbReference type="SAM" id="Phobius"/>
    </source>
</evidence>